<evidence type="ECO:0000256" key="4">
    <source>
        <dbReference type="ARBA" id="ARBA00022452"/>
    </source>
</evidence>
<dbReference type="PANTHER" id="PTHR30026:SF20">
    <property type="entry name" value="OUTER MEMBRANE PROTEIN TOLC"/>
    <property type="match status" value="1"/>
</dbReference>
<keyword evidence="3" id="KW-0813">Transport</keyword>
<keyword evidence="5" id="KW-0812">Transmembrane</keyword>
<evidence type="ECO:0000313" key="10">
    <source>
        <dbReference type="Proteomes" id="UP001500185"/>
    </source>
</evidence>
<dbReference type="Pfam" id="PF02321">
    <property type="entry name" value="OEP"/>
    <property type="match status" value="1"/>
</dbReference>
<dbReference type="EMBL" id="BAAAGG010000001">
    <property type="protein sequence ID" value="GAA0751328.1"/>
    <property type="molecule type" value="Genomic_DNA"/>
</dbReference>
<dbReference type="SUPFAM" id="SSF56954">
    <property type="entry name" value="Outer membrane efflux proteins (OEP)"/>
    <property type="match status" value="1"/>
</dbReference>
<keyword evidence="6" id="KW-0472">Membrane</keyword>
<comment type="caution">
    <text evidence="9">The sequence shown here is derived from an EMBL/GenBank/DDBJ whole genome shotgun (WGS) entry which is preliminary data.</text>
</comment>
<organism evidence="9 10">
    <name type="scientific">Psychroflexus lacisalsi</name>
    <dbReference type="NCBI Taxonomy" id="503928"/>
    <lineage>
        <taxon>Bacteria</taxon>
        <taxon>Pseudomonadati</taxon>
        <taxon>Bacteroidota</taxon>
        <taxon>Flavobacteriia</taxon>
        <taxon>Flavobacteriales</taxon>
        <taxon>Flavobacteriaceae</taxon>
        <taxon>Psychroflexus</taxon>
    </lineage>
</organism>
<dbReference type="PANTHER" id="PTHR30026">
    <property type="entry name" value="OUTER MEMBRANE PROTEIN TOLC"/>
    <property type="match status" value="1"/>
</dbReference>
<comment type="subcellular location">
    <subcellularLocation>
        <location evidence="1">Cell outer membrane</location>
    </subcellularLocation>
</comment>
<evidence type="ECO:0000256" key="3">
    <source>
        <dbReference type="ARBA" id="ARBA00022448"/>
    </source>
</evidence>
<evidence type="ECO:0000256" key="6">
    <source>
        <dbReference type="ARBA" id="ARBA00023136"/>
    </source>
</evidence>
<dbReference type="InterPro" id="IPR051906">
    <property type="entry name" value="TolC-like"/>
</dbReference>
<keyword evidence="8" id="KW-0732">Signal</keyword>
<evidence type="ECO:0000256" key="2">
    <source>
        <dbReference type="ARBA" id="ARBA00007613"/>
    </source>
</evidence>
<evidence type="ECO:0000256" key="1">
    <source>
        <dbReference type="ARBA" id="ARBA00004442"/>
    </source>
</evidence>
<keyword evidence="4" id="KW-1134">Transmembrane beta strand</keyword>
<evidence type="ECO:0000256" key="5">
    <source>
        <dbReference type="ARBA" id="ARBA00022692"/>
    </source>
</evidence>
<dbReference type="RefSeq" id="WP_224455308.1">
    <property type="nucleotide sequence ID" value="NZ_BAAAGG010000001.1"/>
</dbReference>
<proteinExistence type="inferred from homology"/>
<keyword evidence="7" id="KW-0998">Cell outer membrane</keyword>
<protein>
    <submittedName>
        <fullName evidence="9">TolC family protein</fullName>
    </submittedName>
</protein>
<comment type="similarity">
    <text evidence="2">Belongs to the outer membrane factor (OMF) (TC 1.B.17) family.</text>
</comment>
<name>A0ABN1K0L9_9FLAO</name>
<keyword evidence="10" id="KW-1185">Reference proteome</keyword>
<feature type="signal peptide" evidence="8">
    <location>
        <begin position="1"/>
        <end position="21"/>
    </location>
</feature>
<evidence type="ECO:0000313" key="9">
    <source>
        <dbReference type="EMBL" id="GAA0751328.1"/>
    </source>
</evidence>
<dbReference type="InterPro" id="IPR003423">
    <property type="entry name" value="OMP_efflux"/>
</dbReference>
<reference evidence="9 10" key="1">
    <citation type="journal article" date="2019" name="Int. J. Syst. Evol. Microbiol.">
        <title>The Global Catalogue of Microorganisms (GCM) 10K type strain sequencing project: providing services to taxonomists for standard genome sequencing and annotation.</title>
        <authorList>
            <consortium name="The Broad Institute Genomics Platform"/>
            <consortium name="The Broad Institute Genome Sequencing Center for Infectious Disease"/>
            <person name="Wu L."/>
            <person name="Ma J."/>
        </authorList>
    </citation>
    <scope>NUCLEOTIDE SEQUENCE [LARGE SCALE GENOMIC DNA]</scope>
    <source>
        <strain evidence="9 10">JCM 16231</strain>
    </source>
</reference>
<accession>A0ABN1K0L9</accession>
<evidence type="ECO:0000256" key="8">
    <source>
        <dbReference type="SAM" id="SignalP"/>
    </source>
</evidence>
<evidence type="ECO:0000256" key="7">
    <source>
        <dbReference type="ARBA" id="ARBA00023237"/>
    </source>
</evidence>
<gene>
    <name evidence="9" type="ORF">GCM10009433_01250</name>
</gene>
<dbReference type="Gene3D" id="1.20.1600.10">
    <property type="entry name" value="Outer membrane efflux proteins (OEP)"/>
    <property type="match status" value="1"/>
</dbReference>
<sequence length="475" mass="54464">MCRVYLLVLSLIFHFSLYAQGETNPVVDENVLSLNEFLAYVKEYHPVAKLANFEISTAQATLLKSRGAFDPQVMVDWKNKEFDSKGYYDILNSTFKIPTWYGIEVKAGFEQNQGEFLNPQNSVPDDGLYSAGVSVPIGQGLFINQRMADLKQAKIMQDLSQAQRDIRLNQLLSDAVLAYLDWYLANREVNLFQDFLERAEIRFDGIKKSALAGNMPTIDTLEAGIVVQDRELRLEQSNLKLIKSRLHLSNFLWFEDNIPLELGPFVLPEELGENSLDPVLGTNLLQLENFVLADHPKIRALDYKIDKLEVNQQLKAEMLKPQLDLEYNFVNERVSQVNNLNFNPNDYKAGLFFKLPLFLRKERGNLKLAKIKVNEAQLDLDFESLQLQNKIQASRSEILSFIIQLNTFQSIVKDYSSLLRAEERKFSFGESSVFLVNAREVSLIDSRLKEIKVFEQLLKSKASLFNILVNDVEVE</sequence>
<dbReference type="Proteomes" id="UP001500185">
    <property type="component" value="Unassembled WGS sequence"/>
</dbReference>
<feature type="chain" id="PRO_5046451881" evidence="8">
    <location>
        <begin position="22"/>
        <end position="475"/>
    </location>
</feature>